<protein>
    <submittedName>
        <fullName evidence="9">Deoxynucleoside kinase</fullName>
    </submittedName>
</protein>
<keyword evidence="5 7" id="KW-0067">ATP-binding</keyword>
<accession>A0A166S7T9</accession>
<dbReference type="PANTHER" id="PTHR10513">
    <property type="entry name" value="DEOXYNUCLEOSIDE KINASE"/>
    <property type="match status" value="1"/>
</dbReference>
<feature type="binding site" evidence="7">
    <location>
        <begin position="10"/>
        <end position="18"/>
    </location>
    <ligand>
        <name>ATP</name>
        <dbReference type="ChEBI" id="CHEBI:30616"/>
    </ligand>
</feature>
<keyword evidence="4 9" id="KW-0418">Kinase</keyword>
<dbReference type="GeneID" id="93824376"/>
<evidence type="ECO:0000256" key="1">
    <source>
        <dbReference type="ARBA" id="ARBA00007420"/>
    </source>
</evidence>
<dbReference type="GO" id="GO:0019136">
    <property type="term" value="F:deoxynucleoside kinase activity"/>
    <property type="evidence" value="ECO:0007669"/>
    <property type="project" value="InterPro"/>
</dbReference>
<dbReference type="EMBL" id="CP066884">
    <property type="protein sequence ID" value="QQM97898.1"/>
    <property type="molecule type" value="Genomic_DNA"/>
</dbReference>
<organism evidence="9 11">
    <name type="scientific">Staphylococcus pseudintermedius</name>
    <dbReference type="NCBI Taxonomy" id="283734"/>
    <lineage>
        <taxon>Bacteria</taxon>
        <taxon>Bacillati</taxon>
        <taxon>Bacillota</taxon>
        <taxon>Bacilli</taxon>
        <taxon>Bacillales</taxon>
        <taxon>Staphylococcaceae</taxon>
        <taxon>Staphylococcus</taxon>
        <taxon>Staphylococcus intermedius group</taxon>
    </lineage>
</organism>
<dbReference type="PANTHER" id="PTHR10513:SF46">
    <property type="entry name" value="DEOXYGUANOSINE KINASE"/>
    <property type="match status" value="1"/>
</dbReference>
<dbReference type="InterPro" id="IPR031314">
    <property type="entry name" value="DNK_dom"/>
</dbReference>
<feature type="binding site" evidence="7">
    <location>
        <begin position="179"/>
        <end position="181"/>
    </location>
    <ligand>
        <name>ATP</name>
        <dbReference type="ChEBI" id="CHEBI:30616"/>
    </ligand>
</feature>
<evidence type="ECO:0000256" key="3">
    <source>
        <dbReference type="ARBA" id="ARBA00022741"/>
    </source>
</evidence>
<evidence type="ECO:0000256" key="2">
    <source>
        <dbReference type="ARBA" id="ARBA00022679"/>
    </source>
</evidence>
<keyword evidence="3 7" id="KW-0547">Nucleotide-binding</keyword>
<evidence type="ECO:0000259" key="8">
    <source>
        <dbReference type="Pfam" id="PF01712"/>
    </source>
</evidence>
<evidence type="ECO:0000256" key="4">
    <source>
        <dbReference type="ARBA" id="ARBA00022777"/>
    </source>
</evidence>
<evidence type="ECO:0000313" key="11">
    <source>
        <dbReference type="Proteomes" id="UP000246800"/>
    </source>
</evidence>
<name>A0A166S7T9_STAPS</name>
<dbReference type="InterPro" id="IPR050566">
    <property type="entry name" value="Deoxyribonucleoside_kinase"/>
</dbReference>
<dbReference type="InterPro" id="IPR027417">
    <property type="entry name" value="P-loop_NTPase"/>
</dbReference>
<feature type="active site" description="Proton acceptor" evidence="6">
    <location>
        <position position="81"/>
    </location>
</feature>
<reference evidence="9 11" key="1">
    <citation type="journal article" date="2018" name="Vet. Microbiol.">
        <title>Clonal diversity and geographic distribution of methicillin-resistant Staphylococcus pseudintermedius from Australian animals: Discovery of novel sequence types.</title>
        <authorList>
            <person name="Worthing K.A."/>
            <person name="Abraham S."/>
            <person name="Coombs G.W."/>
            <person name="Pang S."/>
            <person name="Saputra S."/>
            <person name="Jordan D."/>
            <person name="Trott D.J."/>
            <person name="Norris J.M."/>
        </authorList>
    </citation>
    <scope>NUCLEOTIDE SEQUENCE [LARGE SCALE GENOMIC DNA]</scope>
    <source>
        <strain evidence="9 11">ST525 1</strain>
    </source>
</reference>
<dbReference type="eggNOG" id="COG1428">
    <property type="taxonomic scope" value="Bacteria"/>
</dbReference>
<evidence type="ECO:0000313" key="10">
    <source>
        <dbReference type="EMBL" id="QQM97898.1"/>
    </source>
</evidence>
<sequence length="207" mass="24214">MKKPFIAIEGPIGVGKSSLAHQLSQSYHFYEAKEIVGENPYLSDFYSDISKWSFQTEMFFLCHRYKDYQDLAEHTDGIVSDYHIYKNKIFARNTLNDAEYDKFSRIYDILTEDLISPDFTVILDADLSVLKQRIAKRDRSFEANIQDSYLLKLKEDYANYYHSLKSEGHAVLWVDTTDLDFVQNEADYTYVFNQINELIGGHNHESI</sequence>
<dbReference type="Pfam" id="PF01712">
    <property type="entry name" value="dNK"/>
    <property type="match status" value="1"/>
</dbReference>
<dbReference type="InterPro" id="IPR002624">
    <property type="entry name" value="DCK/DGK"/>
</dbReference>
<dbReference type="PIRSF" id="PIRSF000705">
    <property type="entry name" value="DNK"/>
    <property type="match status" value="1"/>
</dbReference>
<evidence type="ECO:0000313" key="9">
    <source>
        <dbReference type="EMBL" id="PWZ77044.1"/>
    </source>
</evidence>
<feature type="domain" description="Deoxynucleoside kinase" evidence="8">
    <location>
        <begin position="6"/>
        <end position="199"/>
    </location>
</feature>
<dbReference type="SUPFAM" id="SSF52540">
    <property type="entry name" value="P-loop containing nucleoside triphosphate hydrolases"/>
    <property type="match status" value="1"/>
</dbReference>
<evidence type="ECO:0000256" key="7">
    <source>
        <dbReference type="PIRSR" id="PIRSR000705-3"/>
    </source>
</evidence>
<dbReference type="CDD" id="cd01673">
    <property type="entry name" value="dNK"/>
    <property type="match status" value="1"/>
</dbReference>
<dbReference type="Gene3D" id="3.40.50.300">
    <property type="entry name" value="P-loop containing nucleotide triphosphate hydrolases"/>
    <property type="match status" value="1"/>
</dbReference>
<dbReference type="AlphaFoldDB" id="A0A166S7T9"/>
<dbReference type="Proteomes" id="UP000595859">
    <property type="component" value="Chromosome"/>
</dbReference>
<dbReference type="GO" id="GO:0005737">
    <property type="term" value="C:cytoplasm"/>
    <property type="evidence" value="ECO:0007669"/>
    <property type="project" value="TreeGrafter"/>
</dbReference>
<gene>
    <name evidence="9" type="ORF">DD902_01215</name>
    <name evidence="10" type="ORF">JGZ15_10670</name>
</gene>
<evidence type="ECO:0000313" key="12">
    <source>
        <dbReference type="Proteomes" id="UP000595859"/>
    </source>
</evidence>
<dbReference type="RefSeq" id="WP_014614734.1">
    <property type="nucleotide sequence ID" value="NZ_AP019372.1"/>
</dbReference>
<dbReference type="EMBL" id="QEIT01000007">
    <property type="protein sequence ID" value="PWZ77044.1"/>
    <property type="molecule type" value="Genomic_DNA"/>
</dbReference>
<reference evidence="10 12" key="2">
    <citation type="submission" date="2020-12" db="EMBL/GenBank/DDBJ databases">
        <title>Whole genome sequencing and de novo assembly of Staphylococcus pseudintermedius: a novel pangenome approach to unravel pathogenesis of canine pyoderma.</title>
        <authorList>
            <person name="Ferrer L."/>
            <person name="Perez D."/>
            <person name="Fonticoba R."/>
            <person name="Vines J."/>
            <person name="Fabregas N."/>
            <person name="Madronero S."/>
            <person name="Meroni G."/>
            <person name="Martino P."/>
            <person name="Martinez S."/>
            <person name="Cusco A."/>
            <person name="Migura L."/>
            <person name="Francino O."/>
        </authorList>
    </citation>
    <scope>NUCLEOTIDE SEQUENCE [LARGE SCALE GENOMIC DNA]</scope>
    <source>
        <strain evidence="10 12">HSP080</strain>
    </source>
</reference>
<comment type="similarity">
    <text evidence="1">Belongs to the DCK/DGK family.</text>
</comment>
<keyword evidence="2" id="KW-0808">Transferase</keyword>
<evidence type="ECO:0000256" key="5">
    <source>
        <dbReference type="ARBA" id="ARBA00022840"/>
    </source>
</evidence>
<evidence type="ECO:0000256" key="6">
    <source>
        <dbReference type="PIRSR" id="PIRSR000705-1"/>
    </source>
</evidence>
<dbReference type="GO" id="GO:0005524">
    <property type="term" value="F:ATP binding"/>
    <property type="evidence" value="ECO:0007669"/>
    <property type="project" value="UniProtKB-KW"/>
</dbReference>
<dbReference type="Proteomes" id="UP000246800">
    <property type="component" value="Unassembled WGS sequence"/>
</dbReference>
<dbReference type="FunFam" id="3.40.50.300:FF:000659">
    <property type="entry name" value="Deoxyguanosine kinase"/>
    <property type="match status" value="1"/>
</dbReference>
<feature type="binding site" evidence="7">
    <location>
        <begin position="133"/>
        <end position="137"/>
    </location>
    <ligand>
        <name>ATP</name>
        <dbReference type="ChEBI" id="CHEBI:30616"/>
    </ligand>
</feature>
<proteinExistence type="inferred from homology"/>